<evidence type="ECO:0000313" key="2">
    <source>
        <dbReference type="Proteomes" id="UP001204953"/>
    </source>
</evidence>
<comment type="caution">
    <text evidence="1">The sequence shown here is derived from an EMBL/GenBank/DDBJ whole genome shotgun (WGS) entry which is preliminary data.</text>
</comment>
<dbReference type="RefSeq" id="WP_254010016.1">
    <property type="nucleotide sequence ID" value="NZ_JAMZMM010000009.1"/>
</dbReference>
<evidence type="ECO:0000313" key="1">
    <source>
        <dbReference type="EMBL" id="MCP2727198.1"/>
    </source>
</evidence>
<gene>
    <name evidence="1" type="ORF">NJ959_01760</name>
</gene>
<proteinExistence type="predicted"/>
<sequence length="81" mass="8851">MISINTKSHNVDFLWQAAETLSLNEKAELIEKLLGRESGLMLISANSNLADYVIAQTQLLSLTGLTYVWNAITAEIAGKLS</sequence>
<reference evidence="1" key="1">
    <citation type="submission" date="2022-06" db="EMBL/GenBank/DDBJ databases">
        <title>New cyanobacteria of genus Symplocastrum in benthos of Lake Baikal.</title>
        <authorList>
            <person name="Sorokovikova E."/>
            <person name="Tikhonova I."/>
            <person name="Krasnopeev A."/>
            <person name="Evseev P."/>
            <person name="Gladkikh A."/>
            <person name="Belykh O."/>
        </authorList>
    </citation>
    <scope>NUCLEOTIDE SEQUENCE</scope>
    <source>
        <strain evidence="1">BBK-W-15</strain>
    </source>
</reference>
<organism evidence="1 2">
    <name type="scientific">Limnofasciculus baicalensis BBK-W-15</name>
    <dbReference type="NCBI Taxonomy" id="2699891"/>
    <lineage>
        <taxon>Bacteria</taxon>
        <taxon>Bacillati</taxon>
        <taxon>Cyanobacteriota</taxon>
        <taxon>Cyanophyceae</taxon>
        <taxon>Coleofasciculales</taxon>
        <taxon>Coleofasciculaceae</taxon>
        <taxon>Limnofasciculus</taxon>
        <taxon>Limnofasciculus baicalensis</taxon>
    </lineage>
</organism>
<protein>
    <submittedName>
        <fullName evidence="1">Uncharacterized protein</fullName>
    </submittedName>
</protein>
<accession>A0AAE3KM07</accession>
<dbReference type="EMBL" id="JAMZMM010000009">
    <property type="protein sequence ID" value="MCP2727198.1"/>
    <property type="molecule type" value="Genomic_DNA"/>
</dbReference>
<dbReference type="Proteomes" id="UP001204953">
    <property type="component" value="Unassembled WGS sequence"/>
</dbReference>
<dbReference type="AlphaFoldDB" id="A0AAE3KM07"/>
<keyword evidence="2" id="KW-1185">Reference proteome</keyword>
<name>A0AAE3KM07_9CYAN</name>